<dbReference type="AlphaFoldDB" id="A0A9P8JC44"/>
<protein>
    <submittedName>
        <fullName evidence="1">Uncharacterized protein</fullName>
    </submittedName>
</protein>
<evidence type="ECO:0000313" key="2">
    <source>
        <dbReference type="Proteomes" id="UP000779574"/>
    </source>
</evidence>
<comment type="caution">
    <text evidence="1">The sequence shown here is derived from an EMBL/GenBank/DDBJ whole genome shotgun (WGS) entry which is preliminary data.</text>
</comment>
<gene>
    <name evidence="1" type="ORF">KCU76_g4305</name>
</gene>
<dbReference type="EMBL" id="JAHFXF010000124">
    <property type="protein sequence ID" value="KAG9695671.1"/>
    <property type="molecule type" value="Genomic_DNA"/>
</dbReference>
<reference evidence="1" key="1">
    <citation type="journal article" date="2021" name="J Fungi (Basel)">
        <title>Virulence traits and population genomics of the black yeast Aureobasidium melanogenum.</title>
        <authorList>
            <person name="Cernosa A."/>
            <person name="Sun X."/>
            <person name="Gostincar C."/>
            <person name="Fang C."/>
            <person name="Gunde-Cimerman N."/>
            <person name="Song Z."/>
        </authorList>
    </citation>
    <scope>NUCLEOTIDE SEQUENCE</scope>
    <source>
        <strain evidence="1">EXF-9911</strain>
    </source>
</reference>
<proteinExistence type="predicted"/>
<evidence type="ECO:0000313" key="1">
    <source>
        <dbReference type="EMBL" id="KAG9695671.1"/>
    </source>
</evidence>
<reference evidence="1" key="2">
    <citation type="submission" date="2021-08" db="EMBL/GenBank/DDBJ databases">
        <authorList>
            <person name="Gostincar C."/>
            <person name="Sun X."/>
            <person name="Song Z."/>
            <person name="Gunde-Cimerman N."/>
        </authorList>
    </citation>
    <scope>NUCLEOTIDE SEQUENCE</scope>
    <source>
        <strain evidence="1">EXF-9911</strain>
    </source>
</reference>
<feature type="non-terminal residue" evidence="1">
    <location>
        <position position="209"/>
    </location>
</feature>
<dbReference type="Proteomes" id="UP000779574">
    <property type="component" value="Unassembled WGS sequence"/>
</dbReference>
<organism evidence="1 2">
    <name type="scientific">Aureobasidium melanogenum</name>
    <name type="common">Aureobasidium pullulans var. melanogenum</name>
    <dbReference type="NCBI Taxonomy" id="46634"/>
    <lineage>
        <taxon>Eukaryota</taxon>
        <taxon>Fungi</taxon>
        <taxon>Dikarya</taxon>
        <taxon>Ascomycota</taxon>
        <taxon>Pezizomycotina</taxon>
        <taxon>Dothideomycetes</taxon>
        <taxon>Dothideomycetidae</taxon>
        <taxon>Dothideales</taxon>
        <taxon>Saccotheciaceae</taxon>
        <taxon>Aureobasidium</taxon>
    </lineage>
</organism>
<name>A0A9P8JC44_AURME</name>
<sequence>MSNKSPSDANNDGPATKKLKASIGDGLSYSARITVLQSCGYAISSVHVNEFAKISAHNTASYHMLNDTGGASMQILNFPVEKTLVRFVAHWIYHRDATEAINASMNRQDEAQPGLVDKEWLIFLLKAMNFYGNRANFTCDITDSLVDAFLLFIASKSGLVHLDQVFIICKKHCKTITLTRIFANLFLHHRKQFVKQAPNSAFERCWVIS</sequence>
<accession>A0A9P8JC44</accession>
<dbReference type="OrthoDB" id="3933630at2759"/>